<dbReference type="SMART" id="SM00409">
    <property type="entry name" value="IG"/>
    <property type="match status" value="3"/>
</dbReference>
<organism evidence="14 15">
    <name type="scientific">Hymenochirus boettgeri</name>
    <name type="common">Congo dwarf clawed frog</name>
    <dbReference type="NCBI Taxonomy" id="247094"/>
    <lineage>
        <taxon>Eukaryota</taxon>
        <taxon>Metazoa</taxon>
        <taxon>Chordata</taxon>
        <taxon>Craniata</taxon>
        <taxon>Vertebrata</taxon>
        <taxon>Euteleostomi</taxon>
        <taxon>Amphibia</taxon>
        <taxon>Batrachia</taxon>
        <taxon>Anura</taxon>
        <taxon>Pipoidea</taxon>
        <taxon>Pipidae</taxon>
        <taxon>Pipinae</taxon>
        <taxon>Hymenochirus</taxon>
    </lineage>
</organism>
<dbReference type="AlphaFoldDB" id="A0A8T2K8W1"/>
<keyword evidence="10" id="KW-0325">Glycoprotein</keyword>
<evidence type="ECO:0000256" key="6">
    <source>
        <dbReference type="ARBA" id="ARBA00022729"/>
    </source>
</evidence>
<feature type="chain" id="PRO_5035725260" description="Immunoglobulin domain-containing protein" evidence="12">
    <location>
        <begin position="18"/>
        <end position="636"/>
    </location>
</feature>
<keyword evidence="5" id="KW-0812">Transmembrane</keyword>
<dbReference type="GO" id="GO:0005576">
    <property type="term" value="C:extracellular region"/>
    <property type="evidence" value="ECO:0007669"/>
    <property type="project" value="UniProtKB-SubCell"/>
</dbReference>
<dbReference type="Pfam" id="PF07686">
    <property type="entry name" value="V-set"/>
    <property type="match status" value="4"/>
</dbReference>
<dbReference type="InterPro" id="IPR013106">
    <property type="entry name" value="Ig_V-set"/>
</dbReference>
<evidence type="ECO:0000256" key="9">
    <source>
        <dbReference type="ARBA" id="ARBA00023157"/>
    </source>
</evidence>
<keyword evidence="11" id="KW-0393">Immunoglobulin domain</keyword>
<name>A0A8T2K8W1_9PIPI</name>
<evidence type="ECO:0000256" key="8">
    <source>
        <dbReference type="ARBA" id="ARBA00023136"/>
    </source>
</evidence>
<protein>
    <recommendedName>
        <fullName evidence="13">Immunoglobulin domain-containing protein</fullName>
    </recommendedName>
</protein>
<accession>A0A8T2K8W1</accession>
<comment type="subcellular location">
    <subcellularLocation>
        <location evidence="1">Cell membrane</location>
        <topology evidence="1">Single-pass type I membrane protein</topology>
    </subcellularLocation>
    <subcellularLocation>
        <location evidence="2">Secreted</location>
    </subcellularLocation>
</comment>
<evidence type="ECO:0000313" key="14">
    <source>
        <dbReference type="EMBL" id="KAG8450956.1"/>
    </source>
</evidence>
<evidence type="ECO:0000256" key="3">
    <source>
        <dbReference type="ARBA" id="ARBA00022475"/>
    </source>
</evidence>
<dbReference type="EMBL" id="JAACNH010000002">
    <property type="protein sequence ID" value="KAG8450956.1"/>
    <property type="molecule type" value="Genomic_DNA"/>
</dbReference>
<evidence type="ECO:0000259" key="13">
    <source>
        <dbReference type="SMART" id="SM00409"/>
    </source>
</evidence>
<proteinExistence type="predicted"/>
<feature type="domain" description="Immunoglobulin" evidence="13">
    <location>
        <begin position="23"/>
        <end position="128"/>
    </location>
</feature>
<keyword evidence="7" id="KW-1133">Transmembrane helix</keyword>
<evidence type="ECO:0000256" key="2">
    <source>
        <dbReference type="ARBA" id="ARBA00004613"/>
    </source>
</evidence>
<evidence type="ECO:0000256" key="10">
    <source>
        <dbReference type="ARBA" id="ARBA00023180"/>
    </source>
</evidence>
<keyword evidence="4" id="KW-0964">Secreted</keyword>
<feature type="domain" description="Immunoglobulin" evidence="13">
    <location>
        <begin position="229"/>
        <end position="329"/>
    </location>
</feature>
<dbReference type="OrthoDB" id="6157407at2759"/>
<comment type="caution">
    <text evidence="14">The sequence shown here is derived from an EMBL/GenBank/DDBJ whole genome shotgun (WGS) entry which is preliminary data.</text>
</comment>
<dbReference type="CDD" id="cd05716">
    <property type="entry name" value="IgV_pIgR_like"/>
    <property type="match status" value="4"/>
</dbReference>
<sequence>MIFWGLICILNLWVIESKQIVGPKQVTGIVGGSITIKCFYSTLTKANKGDRKFFCREVGRRRVCDTVISTNNYVMESFRNRVSLMDSSADGVITVVMSGLQRNDEGTYRCGIGNSVNSLNAVINVALRGTVTFLCKFDIQYSSSRKYLCKLNKSGCSNIIDSTGYTANEHQGRILINMENPTYFTVKLIQLRKEDFGLYFCGVGNYGADGDPNVFDLRINEDTDIPHGTRVVTTYVGGSFSALCAYNPKKNYTLKLWCKLEDQACHPLIKTDGFVKEILEGRIVIHDNPKNGTMQVSMNQLTREDEGWYWCVMTDGTNDQISPIQVKLADEHSETLIGKKEVVASVGMQAKISCSYPCRYTSYQKYWCKWSNFGCDPVISKDNDVDSLSINCDKHDLELVFNAVAKKDEGWYWCVFAKSGQFGETLAVHLKVEDVIAKGTYINSKKMRTENVAPLINGDKLVTEDGDKANVLNNFFPSVYTIEDPSTDIIEYSSNKGIQDSSSLWLTEDMVQKELNKVNISKSPGPDKIHPRLLKELSSVLSRPLFLIFADSLMSGGVPLDWKKADVIPIFKKGSRSQPGNYRPVSLTSVVGKILESLIREHVLEYVSRTDIISSNQHGFRRNRSCQTNLLGFYEE</sequence>
<dbReference type="GO" id="GO:0005886">
    <property type="term" value="C:plasma membrane"/>
    <property type="evidence" value="ECO:0007669"/>
    <property type="project" value="UniProtKB-SubCell"/>
</dbReference>
<dbReference type="Gene3D" id="2.60.40.10">
    <property type="entry name" value="Immunoglobulins"/>
    <property type="match status" value="4"/>
</dbReference>
<dbReference type="Proteomes" id="UP000812440">
    <property type="component" value="Chromosome 2"/>
</dbReference>
<dbReference type="InterPro" id="IPR013783">
    <property type="entry name" value="Ig-like_fold"/>
</dbReference>
<dbReference type="PANTHER" id="PTHR11860:SF82">
    <property type="entry name" value="POLYMERIC IMMUNOGLOBULIN RECEPTOR"/>
    <property type="match status" value="1"/>
</dbReference>
<dbReference type="InterPro" id="IPR050671">
    <property type="entry name" value="CD300_family_receptors"/>
</dbReference>
<dbReference type="InterPro" id="IPR003599">
    <property type="entry name" value="Ig_sub"/>
</dbReference>
<dbReference type="PANTHER" id="PTHR11860">
    <property type="entry name" value="POLYMERIC-IMMUNOGLOBULIN RECEPTOR"/>
    <property type="match status" value="1"/>
</dbReference>
<dbReference type="SUPFAM" id="SSF48726">
    <property type="entry name" value="Immunoglobulin"/>
    <property type="match status" value="4"/>
</dbReference>
<keyword evidence="6 12" id="KW-0732">Signal</keyword>
<keyword evidence="8" id="KW-0472">Membrane</keyword>
<evidence type="ECO:0000256" key="1">
    <source>
        <dbReference type="ARBA" id="ARBA00004251"/>
    </source>
</evidence>
<keyword evidence="9" id="KW-1015">Disulfide bond</keyword>
<evidence type="ECO:0000256" key="7">
    <source>
        <dbReference type="ARBA" id="ARBA00022989"/>
    </source>
</evidence>
<feature type="non-terminal residue" evidence="14">
    <location>
        <position position="636"/>
    </location>
</feature>
<evidence type="ECO:0000256" key="12">
    <source>
        <dbReference type="SAM" id="SignalP"/>
    </source>
</evidence>
<dbReference type="InterPro" id="IPR036179">
    <property type="entry name" value="Ig-like_dom_sf"/>
</dbReference>
<keyword evidence="3" id="KW-1003">Cell membrane</keyword>
<evidence type="ECO:0000256" key="11">
    <source>
        <dbReference type="ARBA" id="ARBA00023319"/>
    </source>
</evidence>
<keyword evidence="15" id="KW-1185">Reference proteome</keyword>
<dbReference type="GO" id="GO:0004888">
    <property type="term" value="F:transmembrane signaling receptor activity"/>
    <property type="evidence" value="ECO:0007669"/>
    <property type="project" value="TreeGrafter"/>
</dbReference>
<evidence type="ECO:0000256" key="5">
    <source>
        <dbReference type="ARBA" id="ARBA00022692"/>
    </source>
</evidence>
<evidence type="ECO:0000256" key="4">
    <source>
        <dbReference type="ARBA" id="ARBA00022525"/>
    </source>
</evidence>
<feature type="domain" description="Immunoglobulin" evidence="13">
    <location>
        <begin position="339"/>
        <end position="433"/>
    </location>
</feature>
<reference evidence="14" key="1">
    <citation type="thesis" date="2020" institute="ProQuest LLC" country="789 East Eisenhower Parkway, Ann Arbor, MI, USA">
        <title>Comparative Genomics and Chromosome Evolution.</title>
        <authorList>
            <person name="Mudd A.B."/>
        </authorList>
    </citation>
    <scope>NUCLEOTIDE SEQUENCE</scope>
    <source>
        <strain evidence="14">Female2</strain>
        <tissue evidence="14">Blood</tissue>
    </source>
</reference>
<gene>
    <name evidence="14" type="ORF">GDO86_003295</name>
</gene>
<evidence type="ECO:0000313" key="15">
    <source>
        <dbReference type="Proteomes" id="UP000812440"/>
    </source>
</evidence>
<feature type="signal peptide" evidence="12">
    <location>
        <begin position="1"/>
        <end position="17"/>
    </location>
</feature>